<dbReference type="SUPFAM" id="SSF56672">
    <property type="entry name" value="DNA/RNA polymerases"/>
    <property type="match status" value="1"/>
</dbReference>
<protein>
    <recommendedName>
        <fullName evidence="1">Reverse transcriptase/retrotransposon-derived protein RNase H-like domain-containing protein</fullName>
    </recommendedName>
</protein>
<dbReference type="Proteomes" id="UP001159363">
    <property type="component" value="Chromosome 2"/>
</dbReference>
<dbReference type="EMBL" id="JARBHB010000002">
    <property type="protein sequence ID" value="KAJ8892360.1"/>
    <property type="molecule type" value="Genomic_DNA"/>
</dbReference>
<dbReference type="Pfam" id="PF17919">
    <property type="entry name" value="RT_RNaseH_2"/>
    <property type="match status" value="1"/>
</dbReference>
<accession>A0ABQ9I7X7</accession>
<dbReference type="InterPro" id="IPR043128">
    <property type="entry name" value="Rev_trsase/Diguanyl_cyclase"/>
</dbReference>
<evidence type="ECO:0000313" key="3">
    <source>
        <dbReference type="Proteomes" id="UP001159363"/>
    </source>
</evidence>
<comment type="caution">
    <text evidence="2">The sequence shown here is derived from an EMBL/GenBank/DDBJ whole genome shotgun (WGS) entry which is preliminary data.</text>
</comment>
<evidence type="ECO:0000313" key="2">
    <source>
        <dbReference type="EMBL" id="KAJ8892360.1"/>
    </source>
</evidence>
<gene>
    <name evidence="2" type="ORF">PR048_004940</name>
</gene>
<proteinExistence type="predicted"/>
<dbReference type="Gene3D" id="3.30.70.270">
    <property type="match status" value="1"/>
</dbReference>
<dbReference type="PANTHER" id="PTHR37984">
    <property type="entry name" value="PROTEIN CBG26694"/>
    <property type="match status" value="1"/>
</dbReference>
<dbReference type="InterPro" id="IPR050951">
    <property type="entry name" value="Retrovirus_Pol_polyprotein"/>
</dbReference>
<reference evidence="2 3" key="1">
    <citation type="submission" date="2023-02" db="EMBL/GenBank/DDBJ databases">
        <title>LHISI_Scaffold_Assembly.</title>
        <authorList>
            <person name="Stuart O.P."/>
            <person name="Cleave R."/>
            <person name="Magrath M.J.L."/>
            <person name="Mikheyev A.S."/>
        </authorList>
    </citation>
    <scope>NUCLEOTIDE SEQUENCE [LARGE SCALE GENOMIC DNA]</scope>
    <source>
        <strain evidence="2">Daus_M_001</strain>
        <tissue evidence="2">Leg muscle</tissue>
    </source>
</reference>
<name>A0ABQ9I7X7_9NEOP</name>
<evidence type="ECO:0000259" key="1">
    <source>
        <dbReference type="Pfam" id="PF17919"/>
    </source>
</evidence>
<dbReference type="InterPro" id="IPR041577">
    <property type="entry name" value="RT_RNaseH_2"/>
</dbReference>
<dbReference type="InterPro" id="IPR043502">
    <property type="entry name" value="DNA/RNA_pol_sf"/>
</dbReference>
<feature type="domain" description="Reverse transcriptase/retrotransposon-derived protein RNase H-like" evidence="1">
    <location>
        <begin position="49"/>
        <end position="138"/>
    </location>
</feature>
<organism evidence="2 3">
    <name type="scientific">Dryococelus australis</name>
    <dbReference type="NCBI Taxonomy" id="614101"/>
    <lineage>
        <taxon>Eukaryota</taxon>
        <taxon>Metazoa</taxon>
        <taxon>Ecdysozoa</taxon>
        <taxon>Arthropoda</taxon>
        <taxon>Hexapoda</taxon>
        <taxon>Insecta</taxon>
        <taxon>Pterygota</taxon>
        <taxon>Neoptera</taxon>
        <taxon>Polyneoptera</taxon>
        <taxon>Phasmatodea</taxon>
        <taxon>Verophasmatodea</taxon>
        <taxon>Anareolatae</taxon>
        <taxon>Phasmatidae</taxon>
        <taxon>Eurycanthinae</taxon>
        <taxon>Dryococelus</taxon>
    </lineage>
</organism>
<dbReference type="PANTHER" id="PTHR37984:SF8">
    <property type="entry name" value="CCHC-TYPE DOMAIN-CONTAINING PROTEIN"/>
    <property type="match status" value="1"/>
</dbReference>
<sequence>MKYGMPKDKKSFQMFLGFVNYLRGFIPNLSEITGLLRSVEFKWESGLHDICINEIKQRLASPPVSGSFDEKLQIVVQTDLSKNAIAIVMLQKGQPVVYASKSLSKPECEYGQIDKEFLAIFTACKKFNYYIYGRHTIIHTHHQPLVALMRKD</sequence>
<keyword evidence="3" id="KW-1185">Reference proteome</keyword>